<sequence length="404" mass="45132">MAFSLDQFYRLNRKALIWLALAVVLWLLRDFFGLVFLTFVIAFFAMPAARWVHERLRLPYRAALVVVYLLFLGALAGFGRFVTPNVVNEGTRLVANLGAIQQRLIELDQRFATEYPALHQPFSGYLRSLLDSQAAQQMHERLTEQRLALEAEPAADDAAAERRRRELLLAEEKLLIEALFREQAERLRKLTPRFINFVYQATATMALALLFSFLILIDLERLQRLVRALQGSRLHDVYAEAAGPLVRFTQVIGQGLRAQAMIALTNTVLTLLGLLLLGIPSIAVLSMIVFVCSFIPVLGVFISTVPIVLVALNTGGVELAVWSVVMIVAIHAVEAYGLNPLIYGRTLQLNPVLTLIILFIAYHAFGIWGMLLGVPTARYLLSDVLRVALDERRPDEEPIGTASG</sequence>
<keyword evidence="4 6" id="KW-1133">Transmembrane helix</keyword>
<dbReference type="InterPro" id="IPR002549">
    <property type="entry name" value="AI-2E-like"/>
</dbReference>
<feature type="transmembrane region" description="Helical" evidence="6">
    <location>
        <begin position="285"/>
        <end position="312"/>
    </location>
</feature>
<feature type="transmembrane region" description="Helical" evidence="6">
    <location>
        <begin position="260"/>
        <end position="279"/>
    </location>
</feature>
<keyword evidence="3 6" id="KW-0812">Transmembrane</keyword>
<feature type="transmembrane region" description="Helical" evidence="6">
    <location>
        <begin position="351"/>
        <end position="372"/>
    </location>
</feature>
<comment type="caution">
    <text evidence="7">The sequence shown here is derived from an EMBL/GenBank/DDBJ whole genome shotgun (WGS) entry which is preliminary data.</text>
</comment>
<keyword evidence="5 6" id="KW-0472">Membrane</keyword>
<name>A0ABV2A6K2_9GAMM</name>
<keyword evidence="8" id="KW-1185">Reference proteome</keyword>
<gene>
    <name evidence="7" type="ORF">ABSH63_02245</name>
</gene>
<feature type="transmembrane region" description="Helical" evidence="6">
    <location>
        <begin position="58"/>
        <end position="78"/>
    </location>
</feature>
<evidence type="ECO:0000313" key="7">
    <source>
        <dbReference type="EMBL" id="MES0872837.1"/>
    </source>
</evidence>
<evidence type="ECO:0000313" key="8">
    <source>
        <dbReference type="Proteomes" id="UP001465331"/>
    </source>
</evidence>
<reference evidence="7 8" key="1">
    <citation type="submission" date="2024-06" db="EMBL/GenBank/DDBJ databases">
        <authorList>
            <person name="Li Z."/>
            <person name="Jiang Y."/>
        </authorList>
    </citation>
    <scope>NUCLEOTIDE SEQUENCE [LARGE SCALE GENOMIC DNA]</scope>
    <source>
        <strain evidence="7 8">HSW-8</strain>
    </source>
</reference>
<dbReference type="Pfam" id="PF01594">
    <property type="entry name" value="AI-2E_transport"/>
    <property type="match status" value="2"/>
</dbReference>
<protein>
    <submittedName>
        <fullName evidence="7">AI-2E family transporter</fullName>
    </submittedName>
</protein>
<comment type="subcellular location">
    <subcellularLocation>
        <location evidence="1">Membrane</location>
        <topology evidence="1">Multi-pass membrane protein</topology>
    </subcellularLocation>
</comment>
<dbReference type="EMBL" id="JBEPIJ010000002">
    <property type="protein sequence ID" value="MES0872837.1"/>
    <property type="molecule type" value="Genomic_DNA"/>
</dbReference>
<dbReference type="PANTHER" id="PTHR21716:SF62">
    <property type="entry name" value="TRANSPORT PROTEIN YDBI-RELATED"/>
    <property type="match status" value="1"/>
</dbReference>
<proteinExistence type="inferred from homology"/>
<feature type="transmembrane region" description="Helical" evidence="6">
    <location>
        <begin position="319"/>
        <end position="339"/>
    </location>
</feature>
<feature type="transmembrane region" description="Helical" evidence="6">
    <location>
        <begin position="197"/>
        <end position="217"/>
    </location>
</feature>
<evidence type="ECO:0000256" key="4">
    <source>
        <dbReference type="ARBA" id="ARBA00022989"/>
    </source>
</evidence>
<evidence type="ECO:0000256" key="2">
    <source>
        <dbReference type="ARBA" id="ARBA00009773"/>
    </source>
</evidence>
<evidence type="ECO:0000256" key="1">
    <source>
        <dbReference type="ARBA" id="ARBA00004141"/>
    </source>
</evidence>
<dbReference type="PANTHER" id="PTHR21716">
    <property type="entry name" value="TRANSMEMBRANE PROTEIN"/>
    <property type="match status" value="1"/>
</dbReference>
<feature type="transmembrane region" description="Helical" evidence="6">
    <location>
        <begin position="15"/>
        <end position="46"/>
    </location>
</feature>
<dbReference type="Proteomes" id="UP001465331">
    <property type="component" value="Unassembled WGS sequence"/>
</dbReference>
<evidence type="ECO:0000256" key="5">
    <source>
        <dbReference type="ARBA" id="ARBA00023136"/>
    </source>
</evidence>
<evidence type="ECO:0000256" key="3">
    <source>
        <dbReference type="ARBA" id="ARBA00022692"/>
    </source>
</evidence>
<comment type="similarity">
    <text evidence="2">Belongs to the autoinducer-2 exporter (AI-2E) (TC 2.A.86) family.</text>
</comment>
<dbReference type="RefSeq" id="WP_352887052.1">
    <property type="nucleotide sequence ID" value="NZ_JBEPIJ010000002.1"/>
</dbReference>
<organism evidence="7 8">
    <name type="scientific">Sinimarinibacterium thermocellulolyticum</name>
    <dbReference type="NCBI Taxonomy" id="3170016"/>
    <lineage>
        <taxon>Bacteria</taxon>
        <taxon>Pseudomonadati</taxon>
        <taxon>Pseudomonadota</taxon>
        <taxon>Gammaproteobacteria</taxon>
        <taxon>Nevskiales</taxon>
        <taxon>Nevskiaceae</taxon>
        <taxon>Sinimarinibacterium</taxon>
    </lineage>
</organism>
<evidence type="ECO:0000256" key="6">
    <source>
        <dbReference type="SAM" id="Phobius"/>
    </source>
</evidence>
<accession>A0ABV2A6K2</accession>